<accession>A0A0G2FCN1</accession>
<evidence type="ECO:0000256" key="1">
    <source>
        <dbReference type="SAM" id="MobiDB-lite"/>
    </source>
</evidence>
<proteinExistence type="predicted"/>
<organism evidence="3 4">
    <name type="scientific">Diaporthe ampelina</name>
    <dbReference type="NCBI Taxonomy" id="1214573"/>
    <lineage>
        <taxon>Eukaryota</taxon>
        <taxon>Fungi</taxon>
        <taxon>Dikarya</taxon>
        <taxon>Ascomycota</taxon>
        <taxon>Pezizomycotina</taxon>
        <taxon>Sordariomycetes</taxon>
        <taxon>Sordariomycetidae</taxon>
        <taxon>Diaporthales</taxon>
        <taxon>Diaporthaceae</taxon>
        <taxon>Diaporthe</taxon>
    </lineage>
</organism>
<reference evidence="3 4" key="1">
    <citation type="submission" date="2015-05" db="EMBL/GenBank/DDBJ databases">
        <title>Distinctive expansion of gene families associated with plant cell wall degradation and secondary metabolism in the genomes of grapevine trunk pathogens.</title>
        <authorList>
            <person name="Lawrence D.P."/>
            <person name="Travadon R."/>
            <person name="Rolshausen P.E."/>
            <person name="Baumgartner K."/>
        </authorList>
    </citation>
    <scope>NUCLEOTIDE SEQUENCE [LARGE SCALE GENOMIC DNA]</scope>
    <source>
        <strain evidence="3">DA912</strain>
    </source>
</reference>
<keyword evidence="4" id="KW-1185">Reference proteome</keyword>
<dbReference type="AlphaFoldDB" id="A0A0G2FCN1"/>
<gene>
    <name evidence="3" type="ORF">UCDDA912_g08124</name>
</gene>
<dbReference type="InterPro" id="IPR052895">
    <property type="entry name" value="HetReg/Transcr_Mod"/>
</dbReference>
<feature type="region of interest" description="Disordered" evidence="1">
    <location>
        <begin position="531"/>
        <end position="551"/>
    </location>
</feature>
<dbReference type="Pfam" id="PF26639">
    <property type="entry name" value="Het-6_barrel"/>
    <property type="match status" value="1"/>
</dbReference>
<dbReference type="Proteomes" id="UP000034680">
    <property type="component" value="Unassembled WGS sequence"/>
</dbReference>
<evidence type="ECO:0000259" key="2">
    <source>
        <dbReference type="Pfam" id="PF06985"/>
    </source>
</evidence>
<feature type="domain" description="Heterokaryon incompatibility" evidence="2">
    <location>
        <begin position="52"/>
        <end position="211"/>
    </location>
</feature>
<evidence type="ECO:0000313" key="3">
    <source>
        <dbReference type="EMBL" id="KKY31929.1"/>
    </source>
</evidence>
<sequence length="647" mass="73147">MATLVDPSFYFIYQRLDMELPDAFRLLTLLPGSGDDPIECTVSHARRDESEYSGLSYTWGEAVVVGTIKLNGQLFPVTKNLEVALRGIRDSTHARVLWVDAICINQEHVPEKNQQVRHMQKVYGKAEKVFIWLGEADEASHRAISFTKRVCARLAAAGLEPVENLDPRRYTERDFERGLTDFLDPSHDDDWEAVAQFLMRPWWTRAWIVQEVVSAKNAEFRCGSESIDWSLMAMMIALLAHCKLAISEFPHPFRVSCAMDRSWSLLYMKHDFATKGEVDFLRLVDHRRRACSDLRDKIYSMLGMTSEETQARLLPDYNKPVAEVFASALAADIELNQDLEVLSFVDHVGPPGEYPSWVADLSRTPKTWRFYKYWPPPPALKWTPALPISFSDSFQALHVHGFRIDVVTNARVQGTDQPFIRDVRGGADDWSWNLKEIQAKLASGGPLQTTEGIIQPEDDEKLHRSVQRILYETLIGGQLSGKAGWMRHQVRYADEPVPEVSAPIEEEQEMQEHASTGLRLLTGQSRHIGLAPSGKAAGAADTQPPQQDVSTDRPLEWENILQQAMNQTLGRSLLLSKNRFLGLGPCIAQEGDIIYILFGLREAAVLRPRDDGSYMFVGTAYFHGLKTGKNLSDFKQGKFSSERVVLK</sequence>
<reference evidence="3 4" key="2">
    <citation type="submission" date="2015-05" db="EMBL/GenBank/DDBJ databases">
        <authorList>
            <person name="Morales-Cruz A."/>
            <person name="Amrine K.C."/>
            <person name="Cantu D."/>
        </authorList>
    </citation>
    <scope>NUCLEOTIDE SEQUENCE [LARGE SCALE GENOMIC DNA]</scope>
    <source>
        <strain evidence="3">DA912</strain>
    </source>
</reference>
<dbReference type="STRING" id="1214573.A0A0G2FCN1"/>
<comment type="caution">
    <text evidence="3">The sequence shown here is derived from an EMBL/GenBank/DDBJ whole genome shotgun (WGS) entry which is preliminary data.</text>
</comment>
<name>A0A0G2FCN1_9PEZI</name>
<dbReference type="PANTHER" id="PTHR24148:SF73">
    <property type="entry name" value="HET DOMAIN PROTEIN (AFU_ORTHOLOGUE AFUA_8G01020)"/>
    <property type="match status" value="1"/>
</dbReference>
<protein>
    <submittedName>
        <fullName evidence="3">Putative heterokaryon incompatibility</fullName>
    </submittedName>
</protein>
<dbReference type="OrthoDB" id="2157530at2759"/>
<dbReference type="PANTHER" id="PTHR24148">
    <property type="entry name" value="ANKYRIN REPEAT DOMAIN-CONTAINING PROTEIN 39 HOMOLOG-RELATED"/>
    <property type="match status" value="1"/>
</dbReference>
<evidence type="ECO:0000313" key="4">
    <source>
        <dbReference type="Proteomes" id="UP000034680"/>
    </source>
</evidence>
<dbReference type="EMBL" id="LCUC01000352">
    <property type="protein sequence ID" value="KKY31929.1"/>
    <property type="molecule type" value="Genomic_DNA"/>
</dbReference>
<dbReference type="InterPro" id="IPR010730">
    <property type="entry name" value="HET"/>
</dbReference>
<dbReference type="Pfam" id="PF06985">
    <property type="entry name" value="HET"/>
    <property type="match status" value="1"/>
</dbReference>